<dbReference type="EMBL" id="CP003356">
    <property type="protein sequence ID" value="AHD07791.1"/>
    <property type="molecule type" value="Genomic_DNA"/>
</dbReference>
<evidence type="ECO:0000256" key="1">
    <source>
        <dbReference type="SAM" id="Phobius"/>
    </source>
</evidence>
<dbReference type="Proteomes" id="UP000029431">
    <property type="component" value="Plasmid pPLA2_10"/>
</dbReference>
<dbReference type="AlphaFoldDB" id="V9W9W5"/>
<accession>V9W9W5</accession>
<keyword evidence="2" id="KW-0614">Plasmid</keyword>
<proteinExistence type="predicted"/>
<protein>
    <submittedName>
        <fullName evidence="2">Uncharacterized protein</fullName>
    </submittedName>
</protein>
<evidence type="ECO:0000313" key="2">
    <source>
        <dbReference type="EMBL" id="AHD07791.1"/>
    </source>
</evidence>
<evidence type="ECO:0000313" key="3">
    <source>
        <dbReference type="Proteomes" id="UP000029431"/>
    </source>
</evidence>
<sequence>MVFLCTYRSSTQYRVFECYSSISVCFNRCSKVGGLLVSFDLNIGQIMQYAFNLFASVLPLIYLFAGAAFAVFIVMKLIAIAKGS</sequence>
<keyword evidence="1" id="KW-1133">Transmembrane helix</keyword>
<organism evidence="2 3">
    <name type="scientific">Paenibacillus larvae subsp. larvae DSM 25430</name>
    <dbReference type="NCBI Taxonomy" id="697284"/>
    <lineage>
        <taxon>Bacteria</taxon>
        <taxon>Bacillati</taxon>
        <taxon>Bacillota</taxon>
        <taxon>Bacilli</taxon>
        <taxon>Bacillales</taxon>
        <taxon>Paenibacillaceae</taxon>
        <taxon>Paenibacillus</taxon>
    </lineage>
</organism>
<keyword evidence="1" id="KW-0472">Membrane</keyword>
<keyword evidence="1" id="KW-0812">Transmembrane</keyword>
<keyword evidence="3" id="KW-1185">Reference proteome</keyword>
<reference evidence="2 3" key="1">
    <citation type="journal article" date="2014" name="PLoS ONE">
        <title>How to Kill the Honey Bee Larva: Genomic Potential and Virulence Mechanisms of Paenibacillus larvae.</title>
        <authorList>
            <person name="Djukic M."/>
            <person name="Brzuszkiewicz E."/>
            <person name="Funfhaus A."/>
            <person name="Voss J."/>
            <person name="Gollnow K."/>
            <person name="Poppinga L."/>
            <person name="Liesegang H."/>
            <person name="Garcia-Gonzalez E."/>
            <person name="Genersch E."/>
            <person name="Daniel R."/>
        </authorList>
    </citation>
    <scope>NUCLEOTIDE SEQUENCE [LARGE SCALE GENOMIC DNA]</scope>
    <source>
        <strain evidence="2 3">DSM 25430</strain>
        <plasmid evidence="3">Plasmid pPLA2_10</plasmid>
    </source>
</reference>
<dbReference type="HOGENOM" id="CLU_2524382_0_0_9"/>
<geneLocation type="plasmid" evidence="2 3">
    <name>pPLA2_10</name>
</geneLocation>
<dbReference type="KEGG" id="plv:ERIC2_10p00070"/>
<gene>
    <name evidence="2" type="ORF">ERIC2_10p00070</name>
</gene>
<name>V9W9W5_9BACL</name>
<feature type="transmembrane region" description="Helical" evidence="1">
    <location>
        <begin position="60"/>
        <end position="81"/>
    </location>
</feature>